<keyword evidence="3" id="KW-1185">Reference proteome</keyword>
<protein>
    <submittedName>
        <fullName evidence="2">Uncharacterized protein</fullName>
    </submittedName>
</protein>
<reference evidence="2 3" key="1">
    <citation type="journal article" date="2018" name="Mol. Biol. Evol.">
        <title>Broad Genomic Sampling Reveals a Smut Pathogenic Ancestry of the Fungal Clade Ustilaginomycotina.</title>
        <authorList>
            <person name="Kijpornyongpan T."/>
            <person name="Mondo S.J."/>
            <person name="Barry K."/>
            <person name="Sandor L."/>
            <person name="Lee J."/>
            <person name="Lipzen A."/>
            <person name="Pangilinan J."/>
            <person name="LaButti K."/>
            <person name="Hainaut M."/>
            <person name="Henrissat B."/>
            <person name="Grigoriev I.V."/>
            <person name="Spatafora J.W."/>
            <person name="Aime M.C."/>
        </authorList>
    </citation>
    <scope>NUCLEOTIDE SEQUENCE [LARGE SCALE GENOMIC DNA]</scope>
    <source>
        <strain evidence="2 3">MCA 3645</strain>
    </source>
</reference>
<feature type="region of interest" description="Disordered" evidence="1">
    <location>
        <begin position="1"/>
        <end position="87"/>
    </location>
</feature>
<name>A0A317XUP6_9BASI</name>
<gene>
    <name evidence="2" type="ORF">BCV70DRAFT_198313</name>
</gene>
<feature type="compositionally biased region" description="Low complexity" evidence="1">
    <location>
        <begin position="48"/>
        <end position="62"/>
    </location>
</feature>
<feature type="compositionally biased region" description="Low complexity" evidence="1">
    <location>
        <begin position="23"/>
        <end position="37"/>
    </location>
</feature>
<feature type="region of interest" description="Disordered" evidence="1">
    <location>
        <begin position="237"/>
        <end position="296"/>
    </location>
</feature>
<feature type="region of interest" description="Disordered" evidence="1">
    <location>
        <begin position="132"/>
        <end position="155"/>
    </location>
</feature>
<evidence type="ECO:0000256" key="1">
    <source>
        <dbReference type="SAM" id="MobiDB-lite"/>
    </source>
</evidence>
<feature type="compositionally biased region" description="Basic residues" evidence="1">
    <location>
        <begin position="38"/>
        <end position="47"/>
    </location>
</feature>
<dbReference type="EMBL" id="KZ819189">
    <property type="protein sequence ID" value="PWZ02034.1"/>
    <property type="molecule type" value="Genomic_DNA"/>
</dbReference>
<dbReference type="Proteomes" id="UP000246740">
    <property type="component" value="Unassembled WGS sequence"/>
</dbReference>
<proteinExistence type="predicted"/>
<sequence length="310" mass="33868">MTRSLLAAFGRSRPSAATDPETSSSQRVSSFSTAKSYSKSKKPKKVKSQPTAASSEPSTSSRATRRCRFDDKSGPPPPRGSLTRDKLSYLDWRLQRINAVRATSERTAHSWIDGRDTIGRTSIDVHHVEAAEEDDEIQVAKPPSHEEAARDAPAPRSVTAEEVSAPVQPVIQPIPATIQRRNYRDEKEAAIKAIALAMVGDNVIASMPRLSKRDSTSGSDVSGSSDHHDARLCERACTNRSASADKDKRASMSTRPSFLQRAGRHLSSARIASPGTTTKSRTNTETAALEKQRTARPLTRIWQRRADVVA</sequence>
<dbReference type="OrthoDB" id="2551094at2759"/>
<evidence type="ECO:0000313" key="2">
    <source>
        <dbReference type="EMBL" id="PWZ02034.1"/>
    </source>
</evidence>
<dbReference type="InParanoid" id="A0A317XUP6"/>
<accession>A0A317XUP6</accession>
<organism evidence="2 3">
    <name type="scientific">Testicularia cyperi</name>
    <dbReference type="NCBI Taxonomy" id="1882483"/>
    <lineage>
        <taxon>Eukaryota</taxon>
        <taxon>Fungi</taxon>
        <taxon>Dikarya</taxon>
        <taxon>Basidiomycota</taxon>
        <taxon>Ustilaginomycotina</taxon>
        <taxon>Ustilaginomycetes</taxon>
        <taxon>Ustilaginales</taxon>
        <taxon>Anthracoideaceae</taxon>
        <taxon>Testicularia</taxon>
    </lineage>
</organism>
<dbReference type="AlphaFoldDB" id="A0A317XUP6"/>
<feature type="compositionally biased region" description="Polar residues" evidence="1">
    <location>
        <begin position="274"/>
        <end position="286"/>
    </location>
</feature>
<evidence type="ECO:0000313" key="3">
    <source>
        <dbReference type="Proteomes" id="UP000246740"/>
    </source>
</evidence>